<dbReference type="Proteomes" id="UP001629113">
    <property type="component" value="Unassembled WGS sequence"/>
</dbReference>
<dbReference type="InterPro" id="IPR036396">
    <property type="entry name" value="Cyt_P450_sf"/>
</dbReference>
<sequence>MDRLAEKYDLRKAGLFYLDIYPIKGVTTLVVVDADVAAQVTQGKTTWHKHPAMGEEFGRAIGPRGLVLQEDEEWKELRTMFNPGFSAANLMSMVPMLVEEGEIFTSRLSKLAAVDGGFVRSMDSVAAALTVDIIGQALLGVKFHTQTTPRGTLVSSIIETSRLVKTLTNISLERFNLWRLAKVRYYDYLANSELSSVLLKKWEELVAAPEAAQKSNVIFDIAMDKYMRRGGKLEGEISKDFLEVMRDNVKTFIFAGHDTTSATITWALYTLSKYPECLAELRKEHDEVLGLDPDEAGKRLIADPHLANSLPYTTAVLREIMRIFSPASSARQAPPGSFITGRDGKPYSTDDVLIWISSFVIMNDPAHFPEPHRFMPERFLPERSPFPAIAKNAYRPFEKGARDCVGQELAMLEGRVILALTVRRFDFREAYDHLDGLLGRAPPPVYAGCADYGERAYQVLLTAAKPKDGLPMWVRERPKGNV</sequence>
<evidence type="ECO:0008006" key="11">
    <source>
        <dbReference type="Google" id="ProtNLM"/>
    </source>
</evidence>
<dbReference type="SUPFAM" id="SSF48264">
    <property type="entry name" value="Cytochrome P450"/>
    <property type="match status" value="1"/>
</dbReference>
<evidence type="ECO:0000256" key="5">
    <source>
        <dbReference type="ARBA" id="ARBA00022723"/>
    </source>
</evidence>
<evidence type="ECO:0000256" key="3">
    <source>
        <dbReference type="ARBA" id="ARBA00010617"/>
    </source>
</evidence>
<evidence type="ECO:0000256" key="6">
    <source>
        <dbReference type="ARBA" id="ARBA00023002"/>
    </source>
</evidence>
<keyword evidence="4" id="KW-0349">Heme</keyword>
<protein>
    <recommendedName>
        <fullName evidence="11">Cytochrome P450</fullName>
    </recommendedName>
</protein>
<evidence type="ECO:0000256" key="8">
    <source>
        <dbReference type="ARBA" id="ARBA00023033"/>
    </source>
</evidence>
<evidence type="ECO:0000313" key="9">
    <source>
        <dbReference type="EMBL" id="KAL3421803.1"/>
    </source>
</evidence>
<dbReference type="Pfam" id="PF00067">
    <property type="entry name" value="p450"/>
    <property type="match status" value="1"/>
</dbReference>
<evidence type="ECO:0000256" key="2">
    <source>
        <dbReference type="ARBA" id="ARBA00005179"/>
    </source>
</evidence>
<name>A0ABR4PEQ4_9HELO</name>
<evidence type="ECO:0000256" key="7">
    <source>
        <dbReference type="ARBA" id="ARBA00023004"/>
    </source>
</evidence>
<comment type="caution">
    <text evidence="9">The sequence shown here is derived from an EMBL/GenBank/DDBJ whole genome shotgun (WGS) entry which is preliminary data.</text>
</comment>
<dbReference type="InterPro" id="IPR050121">
    <property type="entry name" value="Cytochrome_P450_monoxygenase"/>
</dbReference>
<keyword evidence="5" id="KW-0479">Metal-binding</keyword>
<dbReference type="EMBL" id="JBFCZG010000005">
    <property type="protein sequence ID" value="KAL3421803.1"/>
    <property type="molecule type" value="Genomic_DNA"/>
</dbReference>
<accession>A0ABR4PEQ4</accession>
<dbReference type="InterPro" id="IPR001128">
    <property type="entry name" value="Cyt_P450"/>
</dbReference>
<proteinExistence type="inferred from homology"/>
<dbReference type="PRINTS" id="PR00385">
    <property type="entry name" value="P450"/>
</dbReference>
<organism evidence="9 10">
    <name type="scientific">Phlyctema vagabunda</name>
    <dbReference type="NCBI Taxonomy" id="108571"/>
    <lineage>
        <taxon>Eukaryota</taxon>
        <taxon>Fungi</taxon>
        <taxon>Dikarya</taxon>
        <taxon>Ascomycota</taxon>
        <taxon>Pezizomycotina</taxon>
        <taxon>Leotiomycetes</taxon>
        <taxon>Helotiales</taxon>
        <taxon>Dermateaceae</taxon>
        <taxon>Phlyctema</taxon>
    </lineage>
</organism>
<dbReference type="InterPro" id="IPR002403">
    <property type="entry name" value="Cyt_P450_E_grp-IV"/>
</dbReference>
<comment type="pathway">
    <text evidence="2">Secondary metabolite biosynthesis.</text>
</comment>
<dbReference type="PANTHER" id="PTHR24305">
    <property type="entry name" value="CYTOCHROME P450"/>
    <property type="match status" value="1"/>
</dbReference>
<comment type="cofactor">
    <cofactor evidence="1">
        <name>heme</name>
        <dbReference type="ChEBI" id="CHEBI:30413"/>
    </cofactor>
</comment>
<dbReference type="PANTHER" id="PTHR24305:SF107">
    <property type="entry name" value="P450, PUTATIVE (EUROFUNG)-RELATED"/>
    <property type="match status" value="1"/>
</dbReference>
<dbReference type="Gene3D" id="1.10.630.10">
    <property type="entry name" value="Cytochrome P450"/>
    <property type="match status" value="1"/>
</dbReference>
<evidence type="ECO:0000313" key="10">
    <source>
        <dbReference type="Proteomes" id="UP001629113"/>
    </source>
</evidence>
<keyword evidence="7" id="KW-0408">Iron</keyword>
<evidence type="ECO:0000256" key="4">
    <source>
        <dbReference type="ARBA" id="ARBA00022617"/>
    </source>
</evidence>
<evidence type="ECO:0000256" key="1">
    <source>
        <dbReference type="ARBA" id="ARBA00001971"/>
    </source>
</evidence>
<reference evidence="9 10" key="1">
    <citation type="submission" date="2024-06" db="EMBL/GenBank/DDBJ databases">
        <title>Complete genome of Phlyctema vagabunda strain 19-DSS-EL-015.</title>
        <authorList>
            <person name="Fiorenzani C."/>
        </authorList>
    </citation>
    <scope>NUCLEOTIDE SEQUENCE [LARGE SCALE GENOMIC DNA]</scope>
    <source>
        <strain evidence="9 10">19-DSS-EL-015</strain>
    </source>
</reference>
<dbReference type="PRINTS" id="PR00465">
    <property type="entry name" value="EP450IV"/>
</dbReference>
<gene>
    <name evidence="9" type="ORF">PVAG01_05959</name>
</gene>
<keyword evidence="8" id="KW-0503">Monooxygenase</keyword>
<keyword evidence="10" id="KW-1185">Reference proteome</keyword>
<keyword evidence="6" id="KW-0560">Oxidoreductase</keyword>
<comment type="similarity">
    <text evidence="3">Belongs to the cytochrome P450 family.</text>
</comment>